<sequence>MMILINGREVISDVIVREDGTFETTDVPGRFWISNKMEPINKDRFSESRIPYIELPTTVYIKEIKNSSYLYYRGELGNVDDIECETGYINKSNGIKEKSSIVIGNIAIAKLLIQTKATTKVYSWGASREEYLELNFHYEFTISVLNEHNENEEHTFRADSHKEIRTFQTREYDMWPIKALFRDIVPAINNYISAKHHIQNINYYYLEQLLPQKQEVNMSVHPFALSDALDVIYNIQIVEDNNGENKIIWGKELLPYMNKYIVSLINSLLKLNIEFDHSSGTYKAYIPRNLSYPKNVISLQNFLQCLLFIGIYEHFDAKQAQLYYLVLPSSDDSDTIETIVLSYENLPKDAFLILYDFIANMEVSHIEDGQYRVGRDDREWKEKIYILPFKEELENSDAIVDKINNILGIKLQFQDEFESKYSWDSERNHPARYFYFERYDDNYIAGMACTRHDIGSEKLKKESFYKLIDYFVKEYLMKTTS</sequence>
<reference evidence="1 2" key="1">
    <citation type="submission" date="2017-11" db="EMBL/GenBank/DDBJ databases">
        <title>Genome sequencing of Prevotella intermedia KCOM 1653.</title>
        <authorList>
            <person name="Kook J.-K."/>
            <person name="Park S.-N."/>
            <person name="Lim Y.K."/>
        </authorList>
    </citation>
    <scope>NUCLEOTIDE SEQUENCE [LARGE SCALE GENOMIC DNA]</scope>
    <source>
        <strain evidence="1 2">KCOM 1653</strain>
    </source>
</reference>
<accession>A0A2G8IAI6</accession>
<comment type="caution">
    <text evidence="1">The sequence shown here is derived from an EMBL/GenBank/DDBJ whole genome shotgun (WGS) entry which is preliminary data.</text>
</comment>
<organism evidence="1 2">
    <name type="scientific">Prevotella intermedia</name>
    <dbReference type="NCBI Taxonomy" id="28131"/>
    <lineage>
        <taxon>Bacteria</taxon>
        <taxon>Pseudomonadati</taxon>
        <taxon>Bacteroidota</taxon>
        <taxon>Bacteroidia</taxon>
        <taxon>Bacteroidales</taxon>
        <taxon>Prevotellaceae</taxon>
        <taxon>Prevotella</taxon>
    </lineage>
</organism>
<proteinExistence type="predicted"/>
<dbReference type="Proteomes" id="UP000230046">
    <property type="component" value="Unassembled WGS sequence"/>
</dbReference>
<name>A0A2G8IAI6_PREIN</name>
<protein>
    <submittedName>
        <fullName evidence="1">Uncharacterized protein</fullName>
    </submittedName>
</protein>
<gene>
    <name evidence="1" type="ORF">CTI18_03790</name>
</gene>
<dbReference type="RefSeq" id="WP_099835604.1">
    <property type="nucleotide sequence ID" value="NZ_PEKN01000001.1"/>
</dbReference>
<evidence type="ECO:0000313" key="2">
    <source>
        <dbReference type="Proteomes" id="UP000230046"/>
    </source>
</evidence>
<dbReference type="EMBL" id="PEKN01000001">
    <property type="protein sequence ID" value="PIK20510.1"/>
    <property type="molecule type" value="Genomic_DNA"/>
</dbReference>
<dbReference type="AlphaFoldDB" id="A0A2G8IAI6"/>
<evidence type="ECO:0000313" key="1">
    <source>
        <dbReference type="EMBL" id="PIK20510.1"/>
    </source>
</evidence>